<dbReference type="Gene3D" id="1.20.1070.10">
    <property type="entry name" value="Rhodopsin 7-helix transmembrane proteins"/>
    <property type="match status" value="1"/>
</dbReference>
<feature type="transmembrane region" description="Helical" evidence="6">
    <location>
        <begin position="1004"/>
        <end position="1025"/>
    </location>
</feature>
<feature type="compositionally biased region" description="Low complexity" evidence="5">
    <location>
        <begin position="236"/>
        <end position="272"/>
    </location>
</feature>
<dbReference type="GO" id="GO:0007166">
    <property type="term" value="P:cell surface receptor signaling pathway"/>
    <property type="evidence" value="ECO:0007669"/>
    <property type="project" value="InterPro"/>
</dbReference>
<accession>A0AA88Q9W8</accession>
<dbReference type="SMART" id="SM00303">
    <property type="entry name" value="GPS"/>
    <property type="match status" value="1"/>
</dbReference>
<feature type="region of interest" description="Disordered" evidence="5">
    <location>
        <begin position="57"/>
        <end position="76"/>
    </location>
</feature>
<keyword evidence="3 6" id="KW-1133">Transmembrane helix</keyword>
<dbReference type="InterPro" id="IPR053986">
    <property type="entry name" value="GPR128_GAIN_subdom_B"/>
</dbReference>
<dbReference type="Pfam" id="PF22257">
    <property type="entry name" value="GPR128_N"/>
    <property type="match status" value="1"/>
</dbReference>
<dbReference type="PANTHER" id="PTHR47767">
    <property type="entry name" value="ADHESION G PROTEIN-COUPLED RECEPTOR G7"/>
    <property type="match status" value="1"/>
</dbReference>
<dbReference type="Pfam" id="PF22261">
    <property type="entry name" value="GPR128_GAIN_subdom_B"/>
    <property type="match status" value="1"/>
</dbReference>
<dbReference type="InterPro" id="IPR053066">
    <property type="entry name" value="ADGR_G7"/>
</dbReference>
<feature type="transmembrane region" description="Helical" evidence="6">
    <location>
        <begin position="1061"/>
        <end position="1084"/>
    </location>
</feature>
<keyword evidence="7" id="KW-0732">Signal</keyword>
<evidence type="ECO:0000256" key="7">
    <source>
        <dbReference type="SAM" id="SignalP"/>
    </source>
</evidence>
<name>A0AA88Q9W8_9TELE</name>
<dbReference type="Pfam" id="PF22259">
    <property type="entry name" value="GPR128_GAIN_subdomA"/>
    <property type="match status" value="1"/>
</dbReference>
<protein>
    <recommendedName>
        <fullName evidence="8">G-protein coupled receptors family 2 profile 2 domain-containing protein</fullName>
    </recommendedName>
</protein>
<keyword evidence="2 6" id="KW-0812">Transmembrane</keyword>
<comment type="caution">
    <text evidence="9">The sequence shown here is derived from an EMBL/GenBank/DDBJ whole genome shotgun (WGS) entry which is preliminary data.</text>
</comment>
<feature type="signal peptide" evidence="7">
    <location>
        <begin position="1"/>
        <end position="20"/>
    </location>
</feature>
<feature type="transmembrane region" description="Helical" evidence="6">
    <location>
        <begin position="878"/>
        <end position="901"/>
    </location>
</feature>
<dbReference type="InterPro" id="IPR017981">
    <property type="entry name" value="GPCR_2-like_7TM"/>
</dbReference>
<dbReference type="EMBL" id="JAUYZG010000005">
    <property type="protein sequence ID" value="KAK2907145.1"/>
    <property type="molecule type" value="Genomic_DNA"/>
</dbReference>
<reference evidence="9" key="1">
    <citation type="submission" date="2023-08" db="EMBL/GenBank/DDBJ databases">
        <title>Chromosome-level Genome Assembly of mud carp (Cirrhinus molitorella).</title>
        <authorList>
            <person name="Liu H."/>
        </authorList>
    </citation>
    <scope>NUCLEOTIDE SEQUENCE</scope>
    <source>
        <strain evidence="9">Prfri</strain>
        <tissue evidence="9">Muscle</tissue>
    </source>
</reference>
<dbReference type="PROSITE" id="PS50261">
    <property type="entry name" value="G_PROTEIN_RECEP_F2_4"/>
    <property type="match status" value="1"/>
</dbReference>
<dbReference type="Pfam" id="PF01825">
    <property type="entry name" value="GPS"/>
    <property type="match status" value="1"/>
</dbReference>
<proteinExistence type="predicted"/>
<evidence type="ECO:0000256" key="4">
    <source>
        <dbReference type="ARBA" id="ARBA00023136"/>
    </source>
</evidence>
<feature type="domain" description="G-protein coupled receptors family 2 profile 2" evidence="8">
    <location>
        <begin position="878"/>
        <end position="1160"/>
    </location>
</feature>
<organism evidence="9 10">
    <name type="scientific">Cirrhinus molitorella</name>
    <name type="common">mud carp</name>
    <dbReference type="NCBI Taxonomy" id="172907"/>
    <lineage>
        <taxon>Eukaryota</taxon>
        <taxon>Metazoa</taxon>
        <taxon>Chordata</taxon>
        <taxon>Craniata</taxon>
        <taxon>Vertebrata</taxon>
        <taxon>Euteleostomi</taxon>
        <taxon>Actinopterygii</taxon>
        <taxon>Neopterygii</taxon>
        <taxon>Teleostei</taxon>
        <taxon>Ostariophysi</taxon>
        <taxon>Cypriniformes</taxon>
        <taxon>Cyprinidae</taxon>
        <taxon>Labeoninae</taxon>
        <taxon>Labeonini</taxon>
        <taxon>Cirrhinus</taxon>
    </lineage>
</organism>
<feature type="compositionally biased region" description="Polar residues" evidence="5">
    <location>
        <begin position="106"/>
        <end position="122"/>
    </location>
</feature>
<feature type="transmembrane region" description="Helical" evidence="6">
    <location>
        <begin position="971"/>
        <end position="992"/>
    </location>
</feature>
<evidence type="ECO:0000256" key="6">
    <source>
        <dbReference type="SAM" id="Phobius"/>
    </source>
</evidence>
<evidence type="ECO:0000256" key="3">
    <source>
        <dbReference type="ARBA" id="ARBA00022989"/>
    </source>
</evidence>
<dbReference type="Pfam" id="PF00002">
    <property type="entry name" value="7tm_2"/>
    <property type="match status" value="1"/>
</dbReference>
<dbReference type="InterPro" id="IPR000203">
    <property type="entry name" value="GPS"/>
</dbReference>
<feature type="transmembrane region" description="Helical" evidence="6">
    <location>
        <begin position="1105"/>
        <end position="1127"/>
    </location>
</feature>
<feature type="transmembrane region" description="Helical" evidence="6">
    <location>
        <begin position="1133"/>
        <end position="1158"/>
    </location>
</feature>
<dbReference type="AlphaFoldDB" id="A0AA88Q9W8"/>
<dbReference type="InterPro" id="IPR000832">
    <property type="entry name" value="GPCR_2_secretin-like"/>
</dbReference>
<feature type="compositionally biased region" description="Low complexity" evidence="5">
    <location>
        <begin position="123"/>
        <end position="207"/>
    </location>
</feature>
<dbReference type="Proteomes" id="UP001187343">
    <property type="component" value="Unassembled WGS sequence"/>
</dbReference>
<feature type="compositionally biased region" description="Polar residues" evidence="5">
    <location>
        <begin position="273"/>
        <end position="351"/>
    </location>
</feature>
<evidence type="ECO:0000313" key="10">
    <source>
        <dbReference type="Proteomes" id="UP001187343"/>
    </source>
</evidence>
<sequence length="1209" mass="132083">MDYKLLLLIFSSAVFEKSWCLNNSLNVNNTDNSSTTITPLDPTVTEQSSSITTITTLDPTTTDQSSTLDPTTTDQSNSITTITTLDLTMTDQSSSIATITHLYPTTTDQSSTLDPTTTDQSNSITTITTLDPTTTDQSSTLDPTTTDQSSTLDPTTTDQSSSITIITTLDPTTTDQSSTLDPTTTDQSSTLDPTTTDQSSTLDPTTTEQSSTLDPTTTEQSSTLDPTTTEQSSTLDPTTTDQSSSITIITTLDPTTTDQSSTLDPTTTDQSSALDPTTTDQSSTLDPTTTDQSSALDPTTTDQSSTLDPTTTDQSSTLDPTTTDQSSTLDPTTTDQSSTLYPTTTDQSSTLDPTTTDQSSSITIITTLDPTTTDQSSTLYPTTTDQSSTLDPTTTDQSSTLDPTTTDQSSTLDPTTTDQSSTLYPTTTDQSSTLDPTTTDQNSTLDPTTTDQNSTLYSTTTNQSNSITTISPFNTTVTLQNNSITTISPLHTTVTIPILVCQNGGTLQHGICICQDDWTGPICNTSNFCLELKPTPSRPYTFPKTLLGQFASSIERCPQGTTNAGMHQASALCNRNTHLFDPPNILNCSLTLDNINAWLSGATLEQKQNLASSTQILTSIPERLTPHNITNAAQIVNTLLSDLQLTQTTNIAVSAVATVSQLLNASHEMFTSVNTTAISELTQTLQEVSLREEPNPLLVQPNMAVQSLKGEIKQVQLTAFKGQSDNFSPDRIKLNTTEAEIGKEGVDLQMNVAFSEGFGKDVGFVLYDNDQFFQSKSFQPSLDTKRRVISANLQENFGTVQFEFTVTPSADSMSLNDFACVFWSYSENDWITDGCIKLESPSGSAVCSCKNQQKAIKQKVNFAILMAYHTDYKYSEALHWMSITGCALSVLGLSATALYQIKTRKARGGSPTLLVVNICLSMMVFYLFFIFGINNPVQHVNVTKESDQNKIPDSDYYKYPDEGPCTAFTALLQYFLLATFTWNTLYGVNVFMLFQNSVSGTPQWFSKVSMAVGWGLPAVIVGISLGSTYRVEDPLGYRQEEFCWLASVDHKLRFNIKKPMFWGFVLPLMIMLITNTAILLHFSYNICKTNPKLNRSRTTPLKKKILSSFSLAVMLGLSWLTGYILLITQEKTLQLILSVVFCLLTTSQGVQIFILFALRPFLNSNPAILNSLHSPEIGLHKKTFYLWKKKTQKNKESYQSTDHLQDKPI</sequence>
<feature type="compositionally biased region" description="Polar residues" evidence="5">
    <location>
        <begin position="208"/>
        <end position="235"/>
    </location>
</feature>
<evidence type="ECO:0000259" key="8">
    <source>
        <dbReference type="PROSITE" id="PS50261"/>
    </source>
</evidence>
<feature type="chain" id="PRO_5041640119" description="G-protein coupled receptors family 2 profile 2 domain-containing protein" evidence="7">
    <location>
        <begin position="21"/>
        <end position="1209"/>
    </location>
</feature>
<gene>
    <name evidence="9" type="ORF">Q8A67_006130</name>
</gene>
<evidence type="ECO:0000256" key="1">
    <source>
        <dbReference type="ARBA" id="ARBA00004141"/>
    </source>
</evidence>
<comment type="subcellular location">
    <subcellularLocation>
        <location evidence="1">Membrane</location>
        <topology evidence="1">Multi-pass membrane protein</topology>
    </subcellularLocation>
</comment>
<dbReference type="InterPro" id="IPR053984">
    <property type="entry name" value="GPR128_N"/>
</dbReference>
<dbReference type="PANTHER" id="PTHR47767:SF1">
    <property type="entry name" value="ADHESION G PROTEIN-COUPLED RECEPTOR G7"/>
    <property type="match status" value="1"/>
</dbReference>
<keyword evidence="10" id="KW-1185">Reference proteome</keyword>
<evidence type="ECO:0000256" key="5">
    <source>
        <dbReference type="SAM" id="MobiDB-lite"/>
    </source>
</evidence>
<feature type="compositionally biased region" description="Low complexity" evidence="5">
    <location>
        <begin position="352"/>
        <end position="379"/>
    </location>
</feature>
<feature type="region of interest" description="Disordered" evidence="5">
    <location>
        <begin position="106"/>
        <end position="463"/>
    </location>
</feature>
<dbReference type="Gene3D" id="2.10.25.10">
    <property type="entry name" value="Laminin"/>
    <property type="match status" value="1"/>
</dbReference>
<evidence type="ECO:0000313" key="9">
    <source>
        <dbReference type="EMBL" id="KAK2907145.1"/>
    </source>
</evidence>
<dbReference type="InterPro" id="IPR053985">
    <property type="entry name" value="GPR128_GAIN_subdom_A"/>
</dbReference>
<evidence type="ECO:0000256" key="2">
    <source>
        <dbReference type="ARBA" id="ARBA00022692"/>
    </source>
</evidence>
<feature type="compositionally biased region" description="Polar residues" evidence="5">
    <location>
        <begin position="380"/>
        <end position="457"/>
    </location>
</feature>
<dbReference type="GO" id="GO:0016020">
    <property type="term" value="C:membrane"/>
    <property type="evidence" value="ECO:0007669"/>
    <property type="project" value="UniProtKB-SubCell"/>
</dbReference>
<dbReference type="GO" id="GO:0004930">
    <property type="term" value="F:G protein-coupled receptor activity"/>
    <property type="evidence" value="ECO:0007669"/>
    <property type="project" value="InterPro"/>
</dbReference>
<keyword evidence="4 6" id="KW-0472">Membrane</keyword>
<feature type="transmembrane region" description="Helical" evidence="6">
    <location>
        <begin position="913"/>
        <end position="933"/>
    </location>
</feature>